<dbReference type="STRING" id="985665.HPL003_24540"/>
<reference evidence="2 3" key="3">
    <citation type="journal article" date="2012" name="J. Bacteriol.">
        <title>Genome Sequence of Paenibacillus terrae HPL-003, a Xylanase-Producing Bacterium Isolated from Soil Found in Forest Residue.</title>
        <authorList>
            <person name="Shin S.H."/>
            <person name="Kim S."/>
            <person name="Kim J.Y."/>
            <person name="Song H.Y."/>
            <person name="Cho S.J."/>
            <person name="Kim D.R."/>
            <person name="Lee K.I."/>
            <person name="Lim H.K."/>
            <person name="Park N.J."/>
            <person name="Hwang I.T."/>
            <person name="Yang K.S."/>
        </authorList>
    </citation>
    <scope>NUCLEOTIDE SEQUENCE [LARGE SCALE GENOMIC DNA]</scope>
    <source>
        <strain evidence="2 3">HPL-003</strain>
    </source>
</reference>
<proteinExistence type="predicted"/>
<feature type="domain" description="Helicase XPB/Ssl2 N-terminal" evidence="1">
    <location>
        <begin position="365"/>
        <end position="480"/>
    </location>
</feature>
<reference key="2">
    <citation type="submission" date="2011-11" db="EMBL/GenBank/DDBJ databases">
        <authorList>
            <person name="Shin S.H."/>
            <person name="Kim S."/>
            <person name="Kim J.Y."/>
        </authorList>
    </citation>
    <scope>NUCLEOTIDE SEQUENCE</scope>
    <source>
        <strain>HPL-003</strain>
    </source>
</reference>
<dbReference type="KEGG" id="pta:HPL003_24540"/>
<organism evidence="2 3">
    <name type="scientific">Paenibacillus terrae (strain HPL-003)</name>
    <dbReference type="NCBI Taxonomy" id="985665"/>
    <lineage>
        <taxon>Bacteria</taxon>
        <taxon>Bacillati</taxon>
        <taxon>Bacillota</taxon>
        <taxon>Bacilli</taxon>
        <taxon>Bacillales</taxon>
        <taxon>Paenibacillaceae</taxon>
        <taxon>Paenibacillus</taxon>
    </lineage>
</organism>
<dbReference type="OrthoDB" id="2987331at2"/>
<evidence type="ECO:0000259" key="1">
    <source>
        <dbReference type="Pfam" id="PF13625"/>
    </source>
</evidence>
<evidence type="ECO:0000313" key="2">
    <source>
        <dbReference type="EMBL" id="AET61624.1"/>
    </source>
</evidence>
<sequence length="664" mass="74558">MSVTDTEGGWKELASDELLVLRRCFIRHAGQPMKEEEPLRLTRGALSGAETKLALHGLRDRGWLEAVTKSWGERMLYIPVYRLPDLYEMLLEQSQSTMKAMDTDQPLTVHEAMTGLEAELLHALSRIAVQGVTLTAKGTIHKRSLQKLSELTPFHPEDLTGLGLQYAHAELYPVQTVVMMDLLLSLGLLVKEAVSFHIQEAGLAAWVRLSAWQMRKHILVTLMERYGKAEASMQHFRYVLCAASTHAGPEGWIHIGPLLQWMTQTGLISQESLSKEDRKSDDPLEFAATHASPVRIEGTTVSDFNFNGQYIDMVKGWLTALTAFGMGDWGLTASGELCFRWNVPVLDMLRSDHEQDVVQEPGTFYVQPDFEILVPPDVAYAVRWKLECFCERVTGDRMVVYRITRESVTEAIELGMEAKAIPALLNKFSRTGVPDHVRVAVEQWAGDVGRTAFATVTLLRCGTREDADTAARHPGLAGLLERIGERDFIIPARSAAQIRRALATIGLSPRRELEGVNEPVHRYPLVAETLTDSAQEWPMFSQEGRAGLVYTGRTLHFYEREHTLPDPSDYFPEKSAVPVSWTKEWRSYHASTARQLMEQAIRWQAAVGLRIGEKEVKWIPEAVAPGEPWSVTGWYAAGMDGETLPRTTLQPGEWSDMRLLVPFT</sequence>
<dbReference type="Pfam" id="PF13625">
    <property type="entry name" value="Helicase_C_3"/>
    <property type="match status" value="1"/>
</dbReference>
<dbReference type="eggNOG" id="ENOG50337BM">
    <property type="taxonomic scope" value="Bacteria"/>
</dbReference>
<gene>
    <name evidence="2" type="ordered locus">HPL003_24540</name>
</gene>
<name>G7VVC7_PAETH</name>
<protein>
    <recommendedName>
        <fullName evidence="1">Helicase XPB/Ssl2 N-terminal domain-containing protein</fullName>
    </recommendedName>
</protein>
<reference evidence="3" key="1">
    <citation type="submission" date="2011-11" db="EMBL/GenBank/DDBJ databases">
        <title>Complete sequence of Paenibacillus terrae HPL-003.</title>
        <authorList>
            <person name="Shin S.H."/>
            <person name="Kim S."/>
            <person name="Kim J.Y."/>
        </authorList>
    </citation>
    <scope>NUCLEOTIDE SEQUENCE [LARGE SCALE GENOMIC DNA]</scope>
    <source>
        <strain evidence="3">HPL-003</strain>
    </source>
</reference>
<dbReference type="HOGENOM" id="CLU_024795_0_0_9"/>
<dbReference type="Proteomes" id="UP000005876">
    <property type="component" value="Chromosome"/>
</dbReference>
<accession>G7VVC7</accession>
<dbReference type="RefSeq" id="WP_014282313.1">
    <property type="nucleotide sequence ID" value="NC_016641.1"/>
</dbReference>
<dbReference type="InterPro" id="IPR032830">
    <property type="entry name" value="XPB/Ssl2_N"/>
</dbReference>
<evidence type="ECO:0000313" key="3">
    <source>
        <dbReference type="Proteomes" id="UP000005876"/>
    </source>
</evidence>
<dbReference type="EMBL" id="CP003107">
    <property type="protein sequence ID" value="AET61624.1"/>
    <property type="molecule type" value="Genomic_DNA"/>
</dbReference>
<dbReference type="AlphaFoldDB" id="G7VVC7"/>